<evidence type="ECO:0000256" key="2">
    <source>
        <dbReference type="ARBA" id="ARBA00010690"/>
    </source>
</evidence>
<dbReference type="InterPro" id="IPR006136">
    <property type="entry name" value="FlhB"/>
</dbReference>
<keyword evidence="5 13" id="KW-1003">Cell membrane</keyword>
<dbReference type="Proteomes" id="UP000094622">
    <property type="component" value="Unassembled WGS sequence"/>
</dbReference>
<evidence type="ECO:0000313" key="16">
    <source>
        <dbReference type="Proteomes" id="UP000094622"/>
    </source>
</evidence>
<evidence type="ECO:0000256" key="7">
    <source>
        <dbReference type="ARBA" id="ARBA00022795"/>
    </source>
</evidence>
<keyword evidence="4 13" id="KW-0813">Transport</keyword>
<keyword evidence="11 13" id="KW-1006">Bacterial flagellum protein export</keyword>
<feature type="compositionally biased region" description="Basic and acidic residues" evidence="14">
    <location>
        <begin position="7"/>
        <end position="25"/>
    </location>
</feature>
<dbReference type="RefSeq" id="WP_069308206.1">
    <property type="nucleotide sequence ID" value="NZ_MCRJ01000144.1"/>
</dbReference>
<organism evidence="15 16">
    <name type="scientific">Methylobrevis pamukkalensis</name>
    <dbReference type="NCBI Taxonomy" id="1439726"/>
    <lineage>
        <taxon>Bacteria</taxon>
        <taxon>Pseudomonadati</taxon>
        <taxon>Pseudomonadota</taxon>
        <taxon>Alphaproteobacteria</taxon>
        <taxon>Hyphomicrobiales</taxon>
        <taxon>Pleomorphomonadaceae</taxon>
        <taxon>Methylobrevis</taxon>
    </lineage>
</organism>
<feature type="transmembrane region" description="Helical" evidence="13">
    <location>
        <begin position="34"/>
        <end position="52"/>
    </location>
</feature>
<feature type="transmembrane region" description="Helical" evidence="13">
    <location>
        <begin position="144"/>
        <end position="166"/>
    </location>
</feature>
<dbReference type="PRINTS" id="PR00950">
    <property type="entry name" value="TYPE3IMSPROT"/>
</dbReference>
<evidence type="ECO:0000256" key="3">
    <source>
        <dbReference type="ARBA" id="ARBA00021622"/>
    </source>
</evidence>
<gene>
    <name evidence="13 15" type="primary">flhB</name>
    <name evidence="15" type="ORF">A6302_04013</name>
</gene>
<dbReference type="EMBL" id="MCRJ01000144">
    <property type="protein sequence ID" value="ODN68692.1"/>
    <property type="molecule type" value="Genomic_DNA"/>
</dbReference>
<dbReference type="Pfam" id="PF01312">
    <property type="entry name" value="Bac_export_2"/>
    <property type="match status" value="1"/>
</dbReference>
<keyword evidence="15" id="KW-0969">Cilium</keyword>
<dbReference type="Gene3D" id="6.10.250.2080">
    <property type="match status" value="1"/>
</dbReference>
<protein>
    <recommendedName>
        <fullName evidence="3 13">Flagellar biosynthetic protein FlhB</fullName>
    </recommendedName>
</protein>
<dbReference type="PANTHER" id="PTHR30531">
    <property type="entry name" value="FLAGELLAR BIOSYNTHETIC PROTEIN FLHB"/>
    <property type="match status" value="1"/>
</dbReference>
<keyword evidence="10 13" id="KW-0472">Membrane</keyword>
<evidence type="ECO:0000256" key="13">
    <source>
        <dbReference type="RuleBase" id="RU364091"/>
    </source>
</evidence>
<dbReference type="PANTHER" id="PTHR30531:SF12">
    <property type="entry name" value="FLAGELLAR BIOSYNTHETIC PROTEIN FLHB"/>
    <property type="match status" value="1"/>
</dbReference>
<comment type="subcellular location">
    <subcellularLocation>
        <location evidence="1">Cell membrane</location>
        <topology evidence="1">Multi-pass membrane protein</topology>
    </subcellularLocation>
</comment>
<dbReference type="InterPro" id="IPR029025">
    <property type="entry name" value="T3SS_substrate_exporter_C"/>
</dbReference>
<dbReference type="OrthoDB" id="9807950at2"/>
<feature type="transmembrane region" description="Helical" evidence="13">
    <location>
        <begin position="90"/>
        <end position="111"/>
    </location>
</feature>
<dbReference type="AlphaFoldDB" id="A0A1E3GXA9"/>
<dbReference type="InterPro" id="IPR006135">
    <property type="entry name" value="T3SS_substrate_exporter"/>
</dbReference>
<evidence type="ECO:0000256" key="1">
    <source>
        <dbReference type="ARBA" id="ARBA00004651"/>
    </source>
</evidence>
<evidence type="ECO:0000313" key="15">
    <source>
        <dbReference type="EMBL" id="ODN68692.1"/>
    </source>
</evidence>
<dbReference type="PATRIC" id="fig|1439726.3.peg.4238"/>
<evidence type="ECO:0000256" key="4">
    <source>
        <dbReference type="ARBA" id="ARBA00022448"/>
    </source>
</evidence>
<keyword evidence="9 13" id="KW-1133">Transmembrane helix</keyword>
<evidence type="ECO:0000256" key="8">
    <source>
        <dbReference type="ARBA" id="ARBA00022927"/>
    </source>
</evidence>
<evidence type="ECO:0000256" key="9">
    <source>
        <dbReference type="ARBA" id="ARBA00022989"/>
    </source>
</evidence>
<comment type="caution">
    <text evidence="15">The sequence shown here is derived from an EMBL/GenBank/DDBJ whole genome shotgun (WGS) entry which is preliminary data.</text>
</comment>
<dbReference type="FunFam" id="3.40.1690.10:FF:000001">
    <property type="entry name" value="Flagellar biosynthetic protein FlhB"/>
    <property type="match status" value="1"/>
</dbReference>
<comment type="similarity">
    <text evidence="2 13">Belongs to the type III secretion exporter family.</text>
</comment>
<keyword evidence="15" id="KW-0966">Cell projection</keyword>
<accession>A0A1E3GXA9</accession>
<feature type="transmembrane region" description="Helical" evidence="13">
    <location>
        <begin position="186"/>
        <end position="212"/>
    </location>
</feature>
<evidence type="ECO:0000256" key="5">
    <source>
        <dbReference type="ARBA" id="ARBA00022475"/>
    </source>
</evidence>
<name>A0A1E3GXA9_9HYPH</name>
<dbReference type="GO" id="GO:0044780">
    <property type="term" value="P:bacterial-type flagellum assembly"/>
    <property type="evidence" value="ECO:0007669"/>
    <property type="project" value="InterPro"/>
</dbReference>
<sequence>MAEGQDSSEKTEEPTHRKLEKAHEKGDVVKSQEIVVFSTMGAVTMIIAFGASGTARDLLGPMAGILEHAGELRIDGGALVQLWAELGGSILAALLLPFLMLLIAGVAGHMIQHRPVLSSESLTPKFSKVSPVAGFKRLFSAEALVNFVKGLIKMTLVGAVLFLVLWPQHRLLDPMINMDVVQILGITQALSLDMITAVLAILALIAGADFLWQRHRWMTRQRMSMQEVKEEYKQSEGDPAIKAKIRQIRMERSRKRMMAAVPTASVVVTNPTHYAVALKYEVGMEAPLCVAKGTDAVALRIRALAEENEVPIVENPPLARALFATVDVDESIPEEHYRAVAEVIGYVMRLKARQ</sequence>
<evidence type="ECO:0000256" key="6">
    <source>
        <dbReference type="ARBA" id="ARBA00022692"/>
    </source>
</evidence>
<comment type="function">
    <text evidence="12 13">Required for formation of the rod structure in the basal body of the flagellar apparatus. Together with FliI and FliH, may constitute the export apparatus of flagellin.</text>
</comment>
<dbReference type="GO" id="GO:0009306">
    <property type="term" value="P:protein secretion"/>
    <property type="evidence" value="ECO:0007669"/>
    <property type="project" value="InterPro"/>
</dbReference>
<keyword evidence="16" id="KW-1185">Reference proteome</keyword>
<evidence type="ECO:0000256" key="10">
    <source>
        <dbReference type="ARBA" id="ARBA00023136"/>
    </source>
</evidence>
<dbReference type="SUPFAM" id="SSF160544">
    <property type="entry name" value="EscU C-terminal domain-like"/>
    <property type="match status" value="1"/>
</dbReference>
<evidence type="ECO:0000256" key="11">
    <source>
        <dbReference type="ARBA" id="ARBA00023225"/>
    </source>
</evidence>
<evidence type="ECO:0000256" key="14">
    <source>
        <dbReference type="SAM" id="MobiDB-lite"/>
    </source>
</evidence>
<proteinExistence type="inferred from homology"/>
<reference evidence="15 16" key="1">
    <citation type="submission" date="2016-07" db="EMBL/GenBank/DDBJ databases">
        <title>Draft Genome Sequence of Methylobrevis pamukkalensis PK2.</title>
        <authorList>
            <person name="Vasilenko O.V."/>
            <person name="Doronina N.V."/>
            <person name="Shmareva M.N."/>
            <person name="Tarlachkov S.V."/>
            <person name="Mustakhimov I."/>
            <person name="Trotsenko Y.A."/>
        </authorList>
    </citation>
    <scope>NUCLEOTIDE SEQUENCE [LARGE SCALE GENOMIC DNA]</scope>
    <source>
        <strain evidence="15 16">PK2</strain>
    </source>
</reference>
<keyword evidence="8 13" id="KW-0653">Protein transport</keyword>
<evidence type="ECO:0000256" key="12">
    <source>
        <dbReference type="ARBA" id="ARBA00025078"/>
    </source>
</evidence>
<dbReference type="GO" id="GO:0005886">
    <property type="term" value="C:plasma membrane"/>
    <property type="evidence" value="ECO:0007669"/>
    <property type="project" value="UniProtKB-SubCell"/>
</dbReference>
<keyword evidence="15" id="KW-0282">Flagellum</keyword>
<dbReference type="Gene3D" id="3.40.1690.10">
    <property type="entry name" value="secretion proteins EscU"/>
    <property type="match status" value="1"/>
</dbReference>
<feature type="region of interest" description="Disordered" evidence="14">
    <location>
        <begin position="1"/>
        <end position="25"/>
    </location>
</feature>
<keyword evidence="7 13" id="KW-1005">Bacterial flagellum biogenesis</keyword>
<keyword evidence="6 13" id="KW-0812">Transmembrane</keyword>
<dbReference type="NCBIfam" id="TIGR00328">
    <property type="entry name" value="flhB"/>
    <property type="match status" value="1"/>
</dbReference>